<dbReference type="Proteomes" id="UP000053201">
    <property type="component" value="Unassembled WGS sequence"/>
</dbReference>
<dbReference type="OMA" id="NGYDDSH"/>
<dbReference type="AlphaFoldDB" id="A0A0L0HD32"/>
<dbReference type="InParanoid" id="A0A0L0HD32"/>
<dbReference type="RefSeq" id="XP_016606956.1">
    <property type="nucleotide sequence ID" value="XM_016754086.1"/>
</dbReference>
<dbReference type="GO" id="GO:0003735">
    <property type="term" value="F:structural constituent of ribosome"/>
    <property type="evidence" value="ECO:0007669"/>
    <property type="project" value="InterPro"/>
</dbReference>
<keyword evidence="2" id="KW-1185">Reference proteome</keyword>
<sequence>MATIVRELWGAHPSFLKAPSKRNLLELIAHRPEGGAGLRVVPTIWYAKGWHDCYWTVTETKLKNDMAHGKVYGRLTWRGTEVEKNGQIRTALKHKWHIYEPPHELGTLEEKLGIPRDAPSA</sequence>
<dbReference type="eggNOG" id="ENOG502SCI0">
    <property type="taxonomic scope" value="Eukaryota"/>
</dbReference>
<gene>
    <name evidence="1" type="ORF">SPPG_05879</name>
</gene>
<protein>
    <submittedName>
        <fullName evidence="1">Uncharacterized protein</fullName>
    </submittedName>
</protein>
<name>A0A0L0HD32_SPIPD</name>
<proteinExistence type="predicted"/>
<dbReference type="EMBL" id="KQ257459">
    <property type="protein sequence ID" value="KNC98916.1"/>
    <property type="molecule type" value="Genomic_DNA"/>
</dbReference>
<dbReference type="PANTHER" id="PTHR28589">
    <property type="entry name" value="28S RIBOSOMAL PROTEIN S34, MITOCHONDRIAL"/>
    <property type="match status" value="1"/>
</dbReference>
<reference evidence="1 2" key="1">
    <citation type="submission" date="2009-08" db="EMBL/GenBank/DDBJ databases">
        <title>The Genome Sequence of Spizellomyces punctatus strain DAOM BR117.</title>
        <authorList>
            <consortium name="The Broad Institute Genome Sequencing Platform"/>
            <person name="Russ C."/>
            <person name="Cuomo C."/>
            <person name="Shea T."/>
            <person name="Young S.K."/>
            <person name="Zeng Q."/>
            <person name="Koehrsen M."/>
            <person name="Haas B."/>
            <person name="Borodovsky M."/>
            <person name="Guigo R."/>
            <person name="Alvarado L."/>
            <person name="Berlin A."/>
            <person name="Bochicchio J."/>
            <person name="Borenstein D."/>
            <person name="Chapman S."/>
            <person name="Chen Z."/>
            <person name="Engels R."/>
            <person name="Freedman E."/>
            <person name="Gellesch M."/>
            <person name="Goldberg J."/>
            <person name="Griggs A."/>
            <person name="Gujja S."/>
            <person name="Heiman D."/>
            <person name="Hepburn T."/>
            <person name="Howarth C."/>
            <person name="Jen D."/>
            <person name="Larson L."/>
            <person name="Lewis B."/>
            <person name="Mehta T."/>
            <person name="Park D."/>
            <person name="Pearson M."/>
            <person name="Roberts A."/>
            <person name="Saif S."/>
            <person name="Shenoy N."/>
            <person name="Sisk P."/>
            <person name="Stolte C."/>
            <person name="Sykes S."/>
            <person name="Thomson T."/>
            <person name="Walk T."/>
            <person name="White J."/>
            <person name="Yandava C."/>
            <person name="Burger G."/>
            <person name="Gray M.W."/>
            <person name="Holland P.W.H."/>
            <person name="King N."/>
            <person name="Lang F.B.F."/>
            <person name="Roger A.J."/>
            <person name="Ruiz-Trillo I."/>
            <person name="Lander E."/>
            <person name="Nusbaum C."/>
        </authorList>
    </citation>
    <scope>NUCLEOTIDE SEQUENCE [LARGE SCALE GENOMIC DNA]</scope>
    <source>
        <strain evidence="1 2">DAOM BR117</strain>
    </source>
</reference>
<dbReference type="Pfam" id="PF16053">
    <property type="entry name" value="MRP-S34"/>
    <property type="match status" value="1"/>
</dbReference>
<evidence type="ECO:0000313" key="2">
    <source>
        <dbReference type="Proteomes" id="UP000053201"/>
    </source>
</evidence>
<accession>A0A0L0HD32</accession>
<dbReference type="InterPro" id="IPR032053">
    <property type="entry name" value="Ribosomal_mS34"/>
</dbReference>
<dbReference type="VEuPathDB" id="FungiDB:SPPG_05879"/>
<dbReference type="GO" id="GO:0005739">
    <property type="term" value="C:mitochondrion"/>
    <property type="evidence" value="ECO:0007669"/>
    <property type="project" value="InterPro"/>
</dbReference>
<organism evidence="1 2">
    <name type="scientific">Spizellomyces punctatus (strain DAOM BR117)</name>
    <dbReference type="NCBI Taxonomy" id="645134"/>
    <lineage>
        <taxon>Eukaryota</taxon>
        <taxon>Fungi</taxon>
        <taxon>Fungi incertae sedis</taxon>
        <taxon>Chytridiomycota</taxon>
        <taxon>Chytridiomycota incertae sedis</taxon>
        <taxon>Chytridiomycetes</taxon>
        <taxon>Spizellomycetales</taxon>
        <taxon>Spizellomycetaceae</taxon>
        <taxon>Spizellomyces</taxon>
    </lineage>
</organism>
<dbReference type="GeneID" id="27689223"/>
<dbReference type="PANTHER" id="PTHR28589:SF1">
    <property type="entry name" value="SMALL RIBOSOMAL SUBUNIT PROTEIN MS34"/>
    <property type="match status" value="1"/>
</dbReference>
<evidence type="ECO:0000313" key="1">
    <source>
        <dbReference type="EMBL" id="KNC98916.1"/>
    </source>
</evidence>
<dbReference type="OrthoDB" id="16434at2759"/>